<gene>
    <name evidence="1" type="ORF">C1SCF055_LOCUS13410</name>
</gene>
<dbReference type="AlphaFoldDB" id="A0A9P1C6K0"/>
<reference evidence="1" key="1">
    <citation type="submission" date="2022-10" db="EMBL/GenBank/DDBJ databases">
        <authorList>
            <person name="Chen Y."/>
            <person name="Dougan E. K."/>
            <person name="Chan C."/>
            <person name="Rhodes N."/>
            <person name="Thang M."/>
        </authorList>
    </citation>
    <scope>NUCLEOTIDE SEQUENCE</scope>
</reference>
<dbReference type="EMBL" id="CAMXCT030001038">
    <property type="protein sequence ID" value="CAL4773337.1"/>
    <property type="molecule type" value="Genomic_DNA"/>
</dbReference>
<protein>
    <submittedName>
        <fullName evidence="1">Uncharacterized protein</fullName>
    </submittedName>
</protein>
<keyword evidence="3" id="KW-1185">Reference proteome</keyword>
<accession>A0A9P1C6K0</accession>
<dbReference type="EMBL" id="CAMXCT020001038">
    <property type="protein sequence ID" value="CAL1139400.1"/>
    <property type="molecule type" value="Genomic_DNA"/>
</dbReference>
<dbReference type="OrthoDB" id="411488at2759"/>
<dbReference type="EMBL" id="CAMXCT010001038">
    <property type="protein sequence ID" value="CAI3986025.1"/>
    <property type="molecule type" value="Genomic_DNA"/>
</dbReference>
<comment type="caution">
    <text evidence="1">The sequence shown here is derived from an EMBL/GenBank/DDBJ whole genome shotgun (WGS) entry which is preliminary data.</text>
</comment>
<evidence type="ECO:0000313" key="3">
    <source>
        <dbReference type="Proteomes" id="UP001152797"/>
    </source>
</evidence>
<evidence type="ECO:0000313" key="2">
    <source>
        <dbReference type="EMBL" id="CAL4773337.1"/>
    </source>
</evidence>
<evidence type="ECO:0000313" key="1">
    <source>
        <dbReference type="EMBL" id="CAI3986025.1"/>
    </source>
</evidence>
<sequence length="620" mass="69287">MTVTRVRPVVQILLRMWRPNTFPALPMLVALQKVVTLSMTRGFWHINAVVINSSLPDGPTSLDELFDWPWRYAQQLLVHHEKKNTFRATFAENSKYNINVTESYAGMGTGSYTLHHQFNALKGVLRESDRGDGTTPGCGSVRSISAYDVDAHCQKVLASLSEEVRPLHVGGALEDRLAPGVHMQLEIIKNKVQSDLSKQLSQLHQKKQDYTAKGLAEQEQKIKEDSGNLLMNKYMAFLLSTKDNFMQTATCYSCGRRTDATSPPKKRAKKVVGEEDCSRCPTPVGMASGQVGATRSTLNVAVAGTTCVDVSPIGKGQKLLGDSSMSLAVWLAERVFAGEDVIVHECSTRFDLRVFQQFLPNYTIHRLYQKDKPLSACFLSPHHFGWPCHRPRAFSVLTRNDTVFLSEEGLQVIESLFVKPVLPASSLYCAPQDEVEKERIACAHRLCRPLASPFRNLLAGEKPLWVDHYRRLDKVRRFFDGGPSRSMICNLLQNPATRPIISGWQPALLRQGVMWLLLHSDKSKGTDDINAPASSVAPPSLEERWMLDKEHLNSMGVPQWEKYAARQAWPLFRHQPPPTVVKRLAGNAMHPACVGSLYAALLVTMKLRDPRAVTSVPSQV</sequence>
<name>A0A9P1C6K0_9DINO</name>
<proteinExistence type="predicted"/>
<dbReference type="Proteomes" id="UP001152797">
    <property type="component" value="Unassembled WGS sequence"/>
</dbReference>
<reference evidence="2 3" key="2">
    <citation type="submission" date="2024-05" db="EMBL/GenBank/DDBJ databases">
        <authorList>
            <person name="Chen Y."/>
            <person name="Shah S."/>
            <person name="Dougan E. K."/>
            <person name="Thang M."/>
            <person name="Chan C."/>
        </authorList>
    </citation>
    <scope>NUCLEOTIDE SEQUENCE [LARGE SCALE GENOMIC DNA]</scope>
</reference>
<organism evidence="1">
    <name type="scientific">Cladocopium goreaui</name>
    <dbReference type="NCBI Taxonomy" id="2562237"/>
    <lineage>
        <taxon>Eukaryota</taxon>
        <taxon>Sar</taxon>
        <taxon>Alveolata</taxon>
        <taxon>Dinophyceae</taxon>
        <taxon>Suessiales</taxon>
        <taxon>Symbiodiniaceae</taxon>
        <taxon>Cladocopium</taxon>
    </lineage>
</organism>